<accession>A0A6C0BHW0</accession>
<dbReference type="AlphaFoldDB" id="A0A6C0BHW0"/>
<reference evidence="1" key="1">
    <citation type="journal article" date="2020" name="Nature">
        <title>Giant virus diversity and host interactions through global metagenomics.</title>
        <authorList>
            <person name="Schulz F."/>
            <person name="Roux S."/>
            <person name="Paez-Espino D."/>
            <person name="Jungbluth S."/>
            <person name="Walsh D.A."/>
            <person name="Denef V.J."/>
            <person name="McMahon K.D."/>
            <person name="Konstantinidis K.T."/>
            <person name="Eloe-Fadrosh E.A."/>
            <person name="Kyrpides N.C."/>
            <person name="Woyke T."/>
        </authorList>
    </citation>
    <scope>NUCLEOTIDE SEQUENCE</scope>
    <source>
        <strain evidence="1">GVMAG-M-3300013285-6</strain>
    </source>
</reference>
<organism evidence="1">
    <name type="scientific">viral metagenome</name>
    <dbReference type="NCBI Taxonomy" id="1070528"/>
    <lineage>
        <taxon>unclassified sequences</taxon>
        <taxon>metagenomes</taxon>
        <taxon>organismal metagenomes</taxon>
    </lineage>
</organism>
<sequence>MWAYVMNLDSSPDRWKQIQKEFKDSSMRLRRFSAVKCSSGGIGNALTFLKILKLARKNKIPNVLILEDDCLPAKGWEENWIQVKKWLDTHEDQWDVYSGGAYAWNDLFQDITDFIGLNPSEIAHVGDNIIFKYPIVSHGGHWIYYNHKSYTKLINYFENLIHFRKRFIDYHFMNVDVNHMFFNTISSYPFIAYQQTGYSIVEKKKLDREKRIRRYEKHVGRYLTKKNRAHTKRSATRRK</sequence>
<protein>
    <recommendedName>
        <fullName evidence="2">Glycosyltransferase</fullName>
    </recommendedName>
</protein>
<proteinExistence type="predicted"/>
<evidence type="ECO:0008006" key="2">
    <source>
        <dbReference type="Google" id="ProtNLM"/>
    </source>
</evidence>
<evidence type="ECO:0000313" key="1">
    <source>
        <dbReference type="EMBL" id="QHS91937.1"/>
    </source>
</evidence>
<name>A0A6C0BHW0_9ZZZZ</name>
<dbReference type="EMBL" id="MN739166">
    <property type="protein sequence ID" value="QHS91937.1"/>
    <property type="molecule type" value="Genomic_DNA"/>
</dbReference>